<dbReference type="Pfam" id="PF13470">
    <property type="entry name" value="PIN_3"/>
    <property type="match status" value="1"/>
</dbReference>
<organism evidence="2 3">
    <name type="scientific">Ramlibacter tataouinensis (strain ATCC BAA-407 / DSM 14655 / LMG 21543 / TTB310)</name>
    <dbReference type="NCBI Taxonomy" id="365046"/>
    <lineage>
        <taxon>Bacteria</taxon>
        <taxon>Pseudomonadati</taxon>
        <taxon>Pseudomonadota</taxon>
        <taxon>Betaproteobacteria</taxon>
        <taxon>Burkholderiales</taxon>
        <taxon>Comamonadaceae</taxon>
        <taxon>Ramlibacter</taxon>
    </lineage>
</organism>
<dbReference type="InterPro" id="IPR029060">
    <property type="entry name" value="PIN-like_dom_sf"/>
</dbReference>
<dbReference type="Proteomes" id="UP000008385">
    <property type="component" value="Chromosome"/>
</dbReference>
<dbReference type="eggNOG" id="COG1569">
    <property type="taxonomic scope" value="Bacteria"/>
</dbReference>
<dbReference type="OrthoDB" id="9792229at2"/>
<dbReference type="PATRIC" id="fig|365046.3.peg.2013"/>
<sequence>MAEGPARVVLDTNVVVSALLFQNGPLARFRHMWHRRTLVPLTSAATTSELLRVLAYPKFRLSTTDRDEFIADYLPYTETVHPQSTPNSLAHLPVCRDANDTMFLELAQAGSADFLVTGDKDLLELNDPLQRHMRFLIVTPAEALRHWEN</sequence>
<keyword evidence="3" id="KW-1185">Reference proteome</keyword>
<dbReference type="SUPFAM" id="SSF88723">
    <property type="entry name" value="PIN domain-like"/>
    <property type="match status" value="1"/>
</dbReference>
<dbReference type="EMBL" id="CP000245">
    <property type="protein sequence ID" value="AEG93064.1"/>
    <property type="molecule type" value="Genomic_DNA"/>
</dbReference>
<dbReference type="InterPro" id="IPR002850">
    <property type="entry name" value="PIN_toxin-like"/>
</dbReference>
<evidence type="ECO:0000259" key="1">
    <source>
        <dbReference type="Pfam" id="PF13470"/>
    </source>
</evidence>
<accession>F5XXS9</accession>
<reference evidence="2 3" key="2">
    <citation type="journal article" date="2011" name="PLoS ONE">
        <title>The Cyst-Dividing Bacterium Ramlibacter tataouinensis TTB310 Genome Reveals a Well-Stocked Toolbox for Adaptation to a Desert Environment.</title>
        <authorList>
            <person name="De Luca G."/>
            <person name="Barakat M."/>
            <person name="Ortet P."/>
            <person name="Fochesato S."/>
            <person name="Jourlin-Castelli C."/>
            <person name="Ansaldi M."/>
            <person name="Py B."/>
            <person name="Fichant G."/>
            <person name="Coutinho P.M."/>
            <person name="Voulhoux R."/>
            <person name="Bastien O."/>
            <person name="Marechal E."/>
            <person name="Henrissat B."/>
            <person name="Quentin Y."/>
            <person name="Noirot P."/>
            <person name="Filloux A."/>
            <person name="Mejean V."/>
            <person name="Dubow M.S."/>
            <person name="Barras F."/>
            <person name="Barbe V."/>
            <person name="Weissenbach J."/>
            <person name="Mihalcescu I."/>
            <person name="Vermeglio A."/>
            <person name="Achouak W."/>
            <person name="Heulin T."/>
        </authorList>
    </citation>
    <scope>NUCLEOTIDE SEQUENCE [LARGE SCALE GENOMIC DNA]</scope>
    <source>
        <strain evidence="3">ATCC BAA-407 / DSM 14655 / LMG 21543 / TTB310</strain>
    </source>
</reference>
<name>F5XXS9_RAMTT</name>
<dbReference type="PANTHER" id="PTHR34610">
    <property type="entry name" value="SSL7007 PROTEIN"/>
    <property type="match status" value="1"/>
</dbReference>
<evidence type="ECO:0000313" key="2">
    <source>
        <dbReference type="EMBL" id="AEG93064.1"/>
    </source>
</evidence>
<feature type="domain" description="PIN" evidence="1">
    <location>
        <begin position="7"/>
        <end position="121"/>
    </location>
</feature>
<gene>
    <name evidence="2" type="ordered locus">Rta_19720</name>
</gene>
<dbReference type="InterPro" id="IPR002716">
    <property type="entry name" value="PIN_dom"/>
</dbReference>
<reference evidence="3" key="1">
    <citation type="submission" date="2006-01" db="EMBL/GenBank/DDBJ databases">
        <title>Genome of the cyst-dividing bacterium Ramlibacter tataouinensis.</title>
        <authorList>
            <person name="Barakat M."/>
            <person name="Ortet P."/>
            <person name="De Luca G."/>
            <person name="Jourlin-Castelli C."/>
            <person name="Ansaldi M."/>
            <person name="Py B."/>
            <person name="Fichant G."/>
            <person name="Coutinho P."/>
            <person name="Voulhoux R."/>
            <person name="Bastien O."/>
            <person name="Roy S."/>
            <person name="Marechal E."/>
            <person name="Henrissat B."/>
            <person name="Quentin Y."/>
            <person name="Noirot P."/>
            <person name="Filloux A."/>
            <person name="Mejean V."/>
            <person name="DuBow M."/>
            <person name="Barras F."/>
            <person name="Heulin T."/>
        </authorList>
    </citation>
    <scope>NUCLEOTIDE SEQUENCE [LARGE SCALE GENOMIC DNA]</scope>
    <source>
        <strain evidence="3">ATCC BAA-407 / DSM 14655 / LMG 21543 / TTB310</strain>
    </source>
</reference>
<dbReference type="AlphaFoldDB" id="F5XXS9"/>
<dbReference type="RefSeq" id="WP_013901296.1">
    <property type="nucleotide sequence ID" value="NC_015677.1"/>
</dbReference>
<dbReference type="KEGG" id="rta:Rta_19720"/>
<dbReference type="NCBIfam" id="TIGR00305">
    <property type="entry name" value="putative toxin-antitoxin system toxin component, PIN family"/>
    <property type="match status" value="1"/>
</dbReference>
<proteinExistence type="predicted"/>
<dbReference type="Gene3D" id="3.40.50.1010">
    <property type="entry name" value="5'-nuclease"/>
    <property type="match status" value="1"/>
</dbReference>
<protein>
    <recommendedName>
        <fullName evidence="1">PIN domain-containing protein</fullName>
    </recommendedName>
</protein>
<evidence type="ECO:0000313" key="3">
    <source>
        <dbReference type="Proteomes" id="UP000008385"/>
    </source>
</evidence>
<dbReference type="STRING" id="365046.Rta_19720"/>
<dbReference type="PANTHER" id="PTHR34610:SF4">
    <property type="entry name" value="SLL8027 PROTEIN"/>
    <property type="match status" value="1"/>
</dbReference>
<dbReference type="HOGENOM" id="CLU_116617_3_2_4"/>